<dbReference type="SUPFAM" id="SSF88946">
    <property type="entry name" value="Sigma2 domain of RNA polymerase sigma factors"/>
    <property type="match status" value="1"/>
</dbReference>
<evidence type="ECO:0000256" key="2">
    <source>
        <dbReference type="ARBA" id="ARBA00023015"/>
    </source>
</evidence>
<keyword evidence="5" id="KW-0804">Transcription</keyword>
<sequence length="193" mass="22866">MKELIEDSQIMTRIRERDQMALEQLYDRYERVVYSFAYRIVNDAMAAEEVVQELFLRIWNYGERYEANQGKLTTWMFVITRNIAVDMLRRKSVRDKDAPIETEVLQQFTDETADTAQEVERRAESEEMKQALNVLSVDQKHVIELIYYQGLTQQEVAEKHGIPLGTVKSRVRLAMKQLKRRLTDAGRREHVHE</sequence>
<reference evidence="8 9" key="1">
    <citation type="journal article" date="2014" name="Genome Announc.">
        <title>Draft Genome Sequence of Paenibacillus pini JCM 16418T, Isolated from the Rhizosphere of Pine Tree.</title>
        <authorList>
            <person name="Yuki M."/>
            <person name="Oshima K."/>
            <person name="Suda W."/>
            <person name="Oshida Y."/>
            <person name="Kitamura K."/>
            <person name="Iida Y."/>
            <person name="Hattori M."/>
            <person name="Ohkuma M."/>
        </authorList>
    </citation>
    <scope>NUCLEOTIDE SEQUENCE [LARGE SCALE GENOMIC DNA]</scope>
    <source>
        <strain evidence="8 9">JCM 16418</strain>
    </source>
</reference>
<dbReference type="NCBIfam" id="TIGR02937">
    <property type="entry name" value="sigma70-ECF"/>
    <property type="match status" value="1"/>
</dbReference>
<dbReference type="PANTHER" id="PTHR43133:SF62">
    <property type="entry name" value="RNA POLYMERASE SIGMA FACTOR SIGZ"/>
    <property type="match status" value="1"/>
</dbReference>
<dbReference type="eggNOG" id="COG1595">
    <property type="taxonomic scope" value="Bacteria"/>
</dbReference>
<dbReference type="Pfam" id="PF04542">
    <property type="entry name" value="Sigma70_r2"/>
    <property type="match status" value="1"/>
</dbReference>
<dbReference type="PANTHER" id="PTHR43133">
    <property type="entry name" value="RNA POLYMERASE ECF-TYPE SIGMA FACTO"/>
    <property type="match status" value="1"/>
</dbReference>
<evidence type="ECO:0000313" key="8">
    <source>
        <dbReference type="EMBL" id="GAF09472.1"/>
    </source>
</evidence>
<evidence type="ECO:0000256" key="4">
    <source>
        <dbReference type="ARBA" id="ARBA00023125"/>
    </source>
</evidence>
<dbReference type="InterPro" id="IPR013325">
    <property type="entry name" value="RNA_pol_sigma_r2"/>
</dbReference>
<dbReference type="InterPro" id="IPR007630">
    <property type="entry name" value="RNA_pol_sigma70_r4"/>
</dbReference>
<dbReference type="GO" id="GO:0003677">
    <property type="term" value="F:DNA binding"/>
    <property type="evidence" value="ECO:0007669"/>
    <property type="project" value="UniProtKB-KW"/>
</dbReference>
<dbReference type="Proteomes" id="UP000019364">
    <property type="component" value="Unassembled WGS sequence"/>
</dbReference>
<evidence type="ECO:0000313" key="9">
    <source>
        <dbReference type="Proteomes" id="UP000019364"/>
    </source>
</evidence>
<comment type="similarity">
    <text evidence="1">Belongs to the sigma-70 factor family. ECF subfamily.</text>
</comment>
<dbReference type="Pfam" id="PF04545">
    <property type="entry name" value="Sigma70_r4"/>
    <property type="match status" value="1"/>
</dbReference>
<feature type="domain" description="RNA polymerase sigma-70 region 2" evidence="6">
    <location>
        <begin position="25"/>
        <end position="92"/>
    </location>
</feature>
<organism evidence="8 9">
    <name type="scientific">Paenibacillus pini JCM 16418</name>
    <dbReference type="NCBI Taxonomy" id="1236976"/>
    <lineage>
        <taxon>Bacteria</taxon>
        <taxon>Bacillati</taxon>
        <taxon>Bacillota</taxon>
        <taxon>Bacilli</taxon>
        <taxon>Bacillales</taxon>
        <taxon>Paenibacillaceae</taxon>
        <taxon>Paenibacillus</taxon>
    </lineage>
</organism>
<dbReference type="RefSeq" id="WP_036651015.1">
    <property type="nucleotide sequence ID" value="NZ_BAVZ01000012.1"/>
</dbReference>
<dbReference type="SUPFAM" id="SSF88659">
    <property type="entry name" value="Sigma3 and sigma4 domains of RNA polymerase sigma factors"/>
    <property type="match status" value="1"/>
</dbReference>
<dbReference type="InterPro" id="IPR014284">
    <property type="entry name" value="RNA_pol_sigma-70_dom"/>
</dbReference>
<dbReference type="Gene3D" id="1.10.10.10">
    <property type="entry name" value="Winged helix-like DNA-binding domain superfamily/Winged helix DNA-binding domain"/>
    <property type="match status" value="1"/>
</dbReference>
<keyword evidence="2" id="KW-0805">Transcription regulation</keyword>
<evidence type="ECO:0000259" key="7">
    <source>
        <dbReference type="Pfam" id="PF04545"/>
    </source>
</evidence>
<dbReference type="AlphaFoldDB" id="W7YLK9"/>
<keyword evidence="9" id="KW-1185">Reference proteome</keyword>
<dbReference type="InterPro" id="IPR007627">
    <property type="entry name" value="RNA_pol_sigma70_r2"/>
</dbReference>
<dbReference type="GO" id="GO:0016987">
    <property type="term" value="F:sigma factor activity"/>
    <property type="evidence" value="ECO:0007669"/>
    <property type="project" value="UniProtKB-KW"/>
</dbReference>
<dbReference type="InterPro" id="IPR036388">
    <property type="entry name" value="WH-like_DNA-bd_sf"/>
</dbReference>
<keyword evidence="4" id="KW-0238">DNA-binding</keyword>
<dbReference type="OrthoDB" id="9784272at2"/>
<protein>
    <submittedName>
        <fullName evidence="8">RNA polymerase sigma-70 factor</fullName>
    </submittedName>
</protein>
<keyword evidence="3" id="KW-0731">Sigma factor</keyword>
<accession>W7YLK9</accession>
<evidence type="ECO:0000256" key="1">
    <source>
        <dbReference type="ARBA" id="ARBA00010641"/>
    </source>
</evidence>
<evidence type="ECO:0000256" key="5">
    <source>
        <dbReference type="ARBA" id="ARBA00023163"/>
    </source>
</evidence>
<dbReference type="CDD" id="cd06171">
    <property type="entry name" value="Sigma70_r4"/>
    <property type="match status" value="1"/>
</dbReference>
<comment type="caution">
    <text evidence="8">The sequence shown here is derived from an EMBL/GenBank/DDBJ whole genome shotgun (WGS) entry which is preliminary data.</text>
</comment>
<name>W7YLK9_9BACL</name>
<gene>
    <name evidence="8" type="ORF">JCM16418_3614</name>
</gene>
<dbReference type="STRING" id="1236976.JCM16418_3614"/>
<evidence type="ECO:0000259" key="6">
    <source>
        <dbReference type="Pfam" id="PF04542"/>
    </source>
</evidence>
<dbReference type="Gene3D" id="1.10.1740.10">
    <property type="match status" value="1"/>
</dbReference>
<evidence type="ECO:0000256" key="3">
    <source>
        <dbReference type="ARBA" id="ARBA00023082"/>
    </source>
</evidence>
<dbReference type="InterPro" id="IPR039425">
    <property type="entry name" value="RNA_pol_sigma-70-like"/>
</dbReference>
<feature type="domain" description="RNA polymerase sigma-70 region 4" evidence="7">
    <location>
        <begin position="131"/>
        <end position="179"/>
    </location>
</feature>
<proteinExistence type="inferred from homology"/>
<dbReference type="EMBL" id="BAVZ01000012">
    <property type="protein sequence ID" value="GAF09472.1"/>
    <property type="molecule type" value="Genomic_DNA"/>
</dbReference>
<dbReference type="InterPro" id="IPR013324">
    <property type="entry name" value="RNA_pol_sigma_r3/r4-like"/>
</dbReference>
<dbReference type="GO" id="GO:0006352">
    <property type="term" value="P:DNA-templated transcription initiation"/>
    <property type="evidence" value="ECO:0007669"/>
    <property type="project" value="InterPro"/>
</dbReference>